<feature type="compositionally biased region" description="Basic residues" evidence="1">
    <location>
        <begin position="612"/>
        <end position="622"/>
    </location>
</feature>
<sequence length="1050" mass="117359">MNFFKSLFLQDEHFVLTRKKERIVRLQEWPFSSFAAKFVSEHLADEKKRKKKKKEEKVSTKAEGRSMMEFMYCIPDLEVFIDKTIKKCLLEYDLDSKDTEALLDDLEKTWPDSPNQKARPLDKTALKDCNDNTTTTKYDKGRGLTGHVTTTAGATGGGGGDDFSHDVKTEGWSLKTQIKQENLVTVGDVGGKTVGQEVDDDVKPPERKYSRLSSQSDVISGPPADAGQDFDGGVCRVSERQERGSSSSPELGDGKNLSSRHPKLKSRLQQRYFEGKQDVGKGVPDNNSHSNSNSTANGDSEQEGSEVDHMKSGNLDLLARAANLHTTASEQRKLLEERSRGAHGVRRLHSDSEGKEEFEGVEEDELVAGLPPPDMPVLIRQDALMSPVGVVDSSLITDDGRDLRAHHHDSNSNQSVNLSHKNSARESSPPNHYRNGDNRGEIFANSFPHFMPSGKASARNVVAHPTRKMGLLEEELLKTDSNLEQRARVLLQHYQNGYHAARESVVREMSLSESEDIANGAVLSARGEGENGKPKRAPISAQELIKIRAAENLLRQHYQNNNSSNNSSGINGYSSSNGHHHHEQHNSEPRRHQNESGHRVNGRGSPSPPGSIRHHLGSHPHKQQQQQQLQQQQQQQQRHPQHHMAIHQNQQSRVLQQHGESGLLSSRREGGSQRSHIGQHRDIYNHHHHPTRFGPTRSQPISSQSSRIASIIAEELQKEDSDCDHDRGTCKNVPFIHRIMSEETASARPAVYRGRRRSRTSSATQGNMPASQLRQSRSPLSPPAAVATYATNNTIVERVARNYLNEGQIESLLRSQITSQAEPGQVKSHHQHNHHRHHHHHHHQPNGHHHDDHHQQHREPSTNANVPSFLTHAHSAKVLVPSHLRHQNGLTPNVRDVIPDDEQPEDLSLKSRKRKLNEIEETDAQILRSSYFLGSNPDSPVSEPSSRGYFSSPTSPLTSVASSPTLLIGSPHSRKSASPSNSDRECDYTTTSDLPRSVLKASGHWEKRGHVHGLDLAHTVAIDNKILAEKRRLEALARWSNTRDNEMDLH</sequence>
<feature type="compositionally biased region" description="Low complexity" evidence="1">
    <location>
        <begin position="560"/>
        <end position="577"/>
    </location>
</feature>
<feature type="compositionally biased region" description="Polar residues" evidence="1">
    <location>
        <begin position="411"/>
        <end position="430"/>
    </location>
</feature>
<dbReference type="Proteomes" id="UP000694888">
    <property type="component" value="Unplaced"/>
</dbReference>
<dbReference type="GeneID" id="101855982"/>
<feature type="compositionally biased region" description="Polar residues" evidence="1">
    <location>
        <begin position="763"/>
        <end position="779"/>
    </location>
</feature>
<keyword evidence="2" id="KW-1185">Reference proteome</keyword>
<evidence type="ECO:0000256" key="1">
    <source>
        <dbReference type="SAM" id="MobiDB-lite"/>
    </source>
</evidence>
<feature type="region of interest" description="Disordered" evidence="1">
    <location>
        <begin position="277"/>
        <end position="308"/>
    </location>
</feature>
<feature type="region of interest" description="Disordered" evidence="1">
    <location>
        <begin position="190"/>
        <end position="262"/>
    </location>
</feature>
<feature type="region of interest" description="Disordered" evidence="1">
    <location>
        <begin position="332"/>
        <end position="363"/>
    </location>
</feature>
<feature type="region of interest" description="Disordered" evidence="1">
    <location>
        <begin position="885"/>
        <end position="913"/>
    </location>
</feature>
<evidence type="ECO:0000313" key="3">
    <source>
        <dbReference type="RefSeq" id="XP_005110104.1"/>
    </source>
</evidence>
<dbReference type="RefSeq" id="XP_005110104.1">
    <property type="nucleotide sequence ID" value="XM_005110047.3"/>
</dbReference>
<feature type="compositionally biased region" description="Basic and acidic residues" evidence="1">
    <location>
        <begin position="584"/>
        <end position="598"/>
    </location>
</feature>
<gene>
    <name evidence="3" type="primary">LOC101855982</name>
</gene>
<feature type="region of interest" description="Disordered" evidence="1">
    <location>
        <begin position="559"/>
        <end position="706"/>
    </location>
</feature>
<feature type="compositionally biased region" description="Basic and acidic residues" evidence="1">
    <location>
        <begin position="348"/>
        <end position="358"/>
    </location>
</feature>
<reference evidence="3" key="1">
    <citation type="submission" date="2025-08" db="UniProtKB">
        <authorList>
            <consortium name="RefSeq"/>
        </authorList>
    </citation>
    <scope>IDENTIFICATION</scope>
</reference>
<feature type="compositionally biased region" description="Low complexity" evidence="1">
    <location>
        <begin position="623"/>
        <end position="637"/>
    </location>
</feature>
<organism evidence="2 3">
    <name type="scientific">Aplysia californica</name>
    <name type="common">California sea hare</name>
    <dbReference type="NCBI Taxonomy" id="6500"/>
    <lineage>
        <taxon>Eukaryota</taxon>
        <taxon>Metazoa</taxon>
        <taxon>Spiralia</taxon>
        <taxon>Lophotrochozoa</taxon>
        <taxon>Mollusca</taxon>
        <taxon>Gastropoda</taxon>
        <taxon>Heterobranchia</taxon>
        <taxon>Euthyneura</taxon>
        <taxon>Tectipleura</taxon>
        <taxon>Aplysiida</taxon>
        <taxon>Aplysioidea</taxon>
        <taxon>Aplysiidae</taxon>
        <taxon>Aplysia</taxon>
    </lineage>
</organism>
<feature type="compositionally biased region" description="Low complexity" evidence="1">
    <location>
        <begin position="697"/>
        <end position="706"/>
    </location>
</feature>
<protein>
    <submittedName>
        <fullName evidence="3">Uncharacterized protein LOC101855982</fullName>
    </submittedName>
</protein>
<feature type="region of interest" description="Disordered" evidence="1">
    <location>
        <begin position="401"/>
        <end position="440"/>
    </location>
</feature>
<feature type="compositionally biased region" description="Polar residues" evidence="1">
    <location>
        <begin position="932"/>
        <end position="965"/>
    </location>
</feature>
<feature type="region of interest" description="Disordered" evidence="1">
    <location>
        <begin position="747"/>
        <end position="784"/>
    </location>
</feature>
<proteinExistence type="predicted"/>
<name>A0ABM0K6U2_APLCA</name>
<feature type="region of interest" description="Disordered" evidence="1">
    <location>
        <begin position="819"/>
        <end position="866"/>
    </location>
</feature>
<accession>A0ABM0K6U2</accession>
<evidence type="ECO:0000313" key="2">
    <source>
        <dbReference type="Proteomes" id="UP000694888"/>
    </source>
</evidence>
<feature type="compositionally biased region" description="Basic residues" evidence="1">
    <location>
        <begin position="827"/>
        <end position="847"/>
    </location>
</feature>
<feature type="region of interest" description="Disordered" evidence="1">
    <location>
        <begin position="931"/>
        <end position="990"/>
    </location>
</feature>
<feature type="compositionally biased region" description="Basic and acidic residues" evidence="1">
    <location>
        <begin position="848"/>
        <end position="860"/>
    </location>
</feature>